<dbReference type="EMBL" id="LYPA01000064">
    <property type="protein sequence ID" value="OBR64736.1"/>
    <property type="molecule type" value="Genomic_DNA"/>
</dbReference>
<evidence type="ECO:0008006" key="3">
    <source>
        <dbReference type="Google" id="ProtNLM"/>
    </source>
</evidence>
<comment type="caution">
    <text evidence="1">The sequence shown here is derived from an EMBL/GenBank/DDBJ whole genome shotgun (WGS) entry which is preliminary data.</text>
</comment>
<dbReference type="SUPFAM" id="SSF140663">
    <property type="entry name" value="TTHA0068-like"/>
    <property type="match status" value="1"/>
</dbReference>
<dbReference type="PANTHER" id="PTHR34796">
    <property type="entry name" value="EXPRESSED PROTEIN"/>
    <property type="match status" value="1"/>
</dbReference>
<dbReference type="Gene3D" id="1.10.3450.10">
    <property type="entry name" value="TTHA0068-like"/>
    <property type="match status" value="1"/>
</dbReference>
<sequence>MREYPDAYYSYLIQFHATRDYFECHELLEEYWKKHPQDNRSALWVALIGTAVGQYHERRGNLRGAAKSYSHALGRLEAHGLDEVGLDSGKLIQLLEARREEAEKALPYRDMMLPFADQTLLEACIKLCGEQGLEWGAPSPMDNAELIHRHKLRDRSDVIAARADALKLRRQDRNRS</sequence>
<dbReference type="Proteomes" id="UP000092024">
    <property type="component" value="Unassembled WGS sequence"/>
</dbReference>
<name>A0A1A5YGG1_9BACL</name>
<keyword evidence="2" id="KW-1185">Reference proteome</keyword>
<gene>
    <name evidence="1" type="ORF">A7K91_03900</name>
</gene>
<proteinExistence type="predicted"/>
<dbReference type="InterPro" id="IPR023203">
    <property type="entry name" value="TTHA0068_sf"/>
</dbReference>
<accession>A0A1A5YGG1</accession>
<organism evidence="1 2">
    <name type="scientific">Paenibacillus oryzae</name>
    <dbReference type="NCBI Taxonomy" id="1844972"/>
    <lineage>
        <taxon>Bacteria</taxon>
        <taxon>Bacillati</taxon>
        <taxon>Bacillota</taxon>
        <taxon>Bacilli</taxon>
        <taxon>Bacillales</taxon>
        <taxon>Paenibacillaceae</taxon>
        <taxon>Paenibacillus</taxon>
    </lineage>
</organism>
<reference evidence="1 2" key="1">
    <citation type="submission" date="2016-05" db="EMBL/GenBank/DDBJ databases">
        <title>Paenibacillus oryzae. sp. nov., isolated from the rice root.</title>
        <authorList>
            <person name="Zhang J."/>
            <person name="Zhang X."/>
        </authorList>
    </citation>
    <scope>NUCLEOTIDE SEQUENCE [LARGE SCALE GENOMIC DNA]</scope>
    <source>
        <strain evidence="1 2">1DrF-4</strain>
    </source>
</reference>
<dbReference type="Pfam" id="PF03745">
    <property type="entry name" value="DUF309"/>
    <property type="match status" value="1"/>
</dbReference>
<dbReference type="AlphaFoldDB" id="A0A1A5YGG1"/>
<dbReference type="InterPro" id="IPR005500">
    <property type="entry name" value="DUF309"/>
</dbReference>
<evidence type="ECO:0000313" key="2">
    <source>
        <dbReference type="Proteomes" id="UP000092024"/>
    </source>
</evidence>
<dbReference type="STRING" id="1844972.A7K91_03900"/>
<dbReference type="OrthoDB" id="165483at2"/>
<evidence type="ECO:0000313" key="1">
    <source>
        <dbReference type="EMBL" id="OBR64736.1"/>
    </source>
</evidence>
<protein>
    <recommendedName>
        <fullName evidence="3">DUF309 domain-containing protein</fullName>
    </recommendedName>
</protein>
<dbReference type="RefSeq" id="WP_068683731.1">
    <property type="nucleotide sequence ID" value="NZ_LYPA01000064.1"/>
</dbReference>
<dbReference type="PANTHER" id="PTHR34796:SF1">
    <property type="entry name" value="EXPRESSED PROTEIN"/>
    <property type="match status" value="1"/>
</dbReference>